<dbReference type="AlphaFoldDB" id="A0A3L7ADF7"/>
<dbReference type="InterPro" id="IPR009333">
    <property type="entry name" value="DUF992"/>
</dbReference>
<evidence type="ECO:0000256" key="1">
    <source>
        <dbReference type="SAM" id="SignalP"/>
    </source>
</evidence>
<dbReference type="Proteomes" id="UP000269692">
    <property type="component" value="Unassembled WGS sequence"/>
</dbReference>
<reference evidence="2 3" key="1">
    <citation type="submission" date="2018-10" db="EMBL/GenBank/DDBJ databases">
        <title>Xanthobacter tagetidis genome sequencing and assembly.</title>
        <authorList>
            <person name="Maclea K.S."/>
            <person name="Goen A.E."/>
            <person name="Fatima S.A."/>
        </authorList>
    </citation>
    <scope>NUCLEOTIDE SEQUENCE [LARGE SCALE GENOMIC DNA]</scope>
    <source>
        <strain evidence="2 3">ATCC 700314</strain>
    </source>
</reference>
<dbReference type="Pfam" id="PF06186">
    <property type="entry name" value="DUF992"/>
    <property type="match status" value="1"/>
</dbReference>
<feature type="signal peptide" evidence="1">
    <location>
        <begin position="1"/>
        <end position="22"/>
    </location>
</feature>
<keyword evidence="1" id="KW-0732">Signal</keyword>
<sequence>MRTSFVSLAALALVAAATPAAAQSAKVQAGVLVCSVAPSVGFVIGSIREMNCELRTAQVQPYNLLARYKGTVSRFGIDIGVSTGGTLGWAVFAPTSQIAPGNISGTYVGVSADAAWAIGGGANVLLGGSNNTVALQPLSLEGVTGAMIAAGISDMKLALQP</sequence>
<organism evidence="2 3">
    <name type="scientific">Xanthobacter tagetidis</name>
    <dbReference type="NCBI Taxonomy" id="60216"/>
    <lineage>
        <taxon>Bacteria</taxon>
        <taxon>Pseudomonadati</taxon>
        <taxon>Pseudomonadota</taxon>
        <taxon>Alphaproteobacteria</taxon>
        <taxon>Hyphomicrobiales</taxon>
        <taxon>Xanthobacteraceae</taxon>
        <taxon>Xanthobacter</taxon>
    </lineage>
</organism>
<protein>
    <submittedName>
        <fullName evidence="2">DUF992 domain-containing protein</fullName>
    </submittedName>
</protein>
<proteinExistence type="predicted"/>
<evidence type="ECO:0000313" key="2">
    <source>
        <dbReference type="EMBL" id="RLP77681.1"/>
    </source>
</evidence>
<keyword evidence="3" id="KW-1185">Reference proteome</keyword>
<name>A0A3L7ADF7_9HYPH</name>
<dbReference type="OrthoDB" id="7362478at2"/>
<dbReference type="EMBL" id="RCTF01000010">
    <property type="protein sequence ID" value="RLP77681.1"/>
    <property type="molecule type" value="Genomic_DNA"/>
</dbReference>
<feature type="chain" id="PRO_5018066015" evidence="1">
    <location>
        <begin position="23"/>
        <end position="161"/>
    </location>
</feature>
<dbReference type="RefSeq" id="WP_121623859.1">
    <property type="nucleotide sequence ID" value="NZ_JACIIW010000001.1"/>
</dbReference>
<comment type="caution">
    <text evidence="2">The sequence shown here is derived from an EMBL/GenBank/DDBJ whole genome shotgun (WGS) entry which is preliminary data.</text>
</comment>
<accession>A0A3L7ADF7</accession>
<evidence type="ECO:0000313" key="3">
    <source>
        <dbReference type="Proteomes" id="UP000269692"/>
    </source>
</evidence>
<gene>
    <name evidence="2" type="ORF">D9R14_13535</name>
</gene>